<evidence type="ECO:0000313" key="2">
    <source>
        <dbReference type="EMBL" id="TCN68885.1"/>
    </source>
</evidence>
<dbReference type="Proteomes" id="UP000294830">
    <property type="component" value="Unassembled WGS sequence"/>
</dbReference>
<proteinExistence type="predicted"/>
<name>A0A4R2EKI0_9BACT</name>
<dbReference type="RefSeq" id="WP_131838905.1">
    <property type="nucleotide sequence ID" value="NZ_SLWB01000005.1"/>
</dbReference>
<evidence type="ECO:0000313" key="3">
    <source>
        <dbReference type="Proteomes" id="UP000294830"/>
    </source>
</evidence>
<feature type="coiled-coil region" evidence="1">
    <location>
        <begin position="122"/>
        <end position="163"/>
    </location>
</feature>
<evidence type="ECO:0000256" key="1">
    <source>
        <dbReference type="SAM" id="Coils"/>
    </source>
</evidence>
<reference evidence="2 3" key="1">
    <citation type="submission" date="2019-03" db="EMBL/GenBank/DDBJ databases">
        <title>Genomic Encyclopedia of Archaeal and Bacterial Type Strains, Phase II (KMG-II): from individual species to whole genera.</title>
        <authorList>
            <person name="Goeker M."/>
        </authorList>
    </citation>
    <scope>NUCLEOTIDE SEQUENCE [LARGE SCALE GENOMIC DNA]</scope>
    <source>
        <strain evidence="2 3">RL-C</strain>
    </source>
</reference>
<gene>
    <name evidence="2" type="ORF">CLV25_10587</name>
</gene>
<accession>A0A4R2EKI0</accession>
<keyword evidence="3" id="KW-1185">Reference proteome</keyword>
<organism evidence="2 3">
    <name type="scientific">Acetobacteroides hydrogenigenes</name>
    <dbReference type="NCBI Taxonomy" id="979970"/>
    <lineage>
        <taxon>Bacteria</taxon>
        <taxon>Pseudomonadati</taxon>
        <taxon>Bacteroidota</taxon>
        <taxon>Bacteroidia</taxon>
        <taxon>Bacteroidales</taxon>
        <taxon>Rikenellaceae</taxon>
        <taxon>Acetobacteroides</taxon>
    </lineage>
</organism>
<protein>
    <submittedName>
        <fullName evidence="2">Uncharacterized protein</fullName>
    </submittedName>
</protein>
<keyword evidence="1" id="KW-0175">Coiled coil</keyword>
<sequence>MSGIKKAIDRLKQPRNGSVKQQENRHLNNIGGGNTITINGKEYVKVKLRFVDTLDTNASQYLTNLETELELLRAEVEKLSAIRDANAVKIQELEYLNINLYQVVFTEKAKFRTKEEKLLAKEEKYLARIAKKDNTIQALEKELKQQKTLITQQNIEIEKLQKEIQNRT</sequence>
<dbReference type="EMBL" id="SLWB01000005">
    <property type="protein sequence ID" value="TCN68885.1"/>
    <property type="molecule type" value="Genomic_DNA"/>
</dbReference>
<comment type="caution">
    <text evidence="2">The sequence shown here is derived from an EMBL/GenBank/DDBJ whole genome shotgun (WGS) entry which is preliminary data.</text>
</comment>
<dbReference type="AlphaFoldDB" id="A0A4R2EKI0"/>